<evidence type="ECO:0000313" key="2">
    <source>
        <dbReference type="EMBL" id="AAM00976.1"/>
    </source>
</evidence>
<dbReference type="EMBL" id="AC090482">
    <property type="protein sequence ID" value="AAM00976.1"/>
    <property type="molecule type" value="Genomic_DNA"/>
</dbReference>
<reference evidence="3" key="1">
    <citation type="journal article" date="2005" name="Nature">
        <title>The map-based sequence of the rice genome.</title>
        <authorList>
            <consortium name="International rice genome sequencing project (IRGSP)"/>
            <person name="Matsumoto T."/>
            <person name="Wu J."/>
            <person name="Kanamori H."/>
            <person name="Katayose Y."/>
            <person name="Fujisawa M."/>
            <person name="Namiki N."/>
            <person name="Mizuno H."/>
            <person name="Yamamoto K."/>
            <person name="Antonio B.A."/>
            <person name="Baba T."/>
            <person name="Sakata K."/>
            <person name="Nagamura Y."/>
            <person name="Aoki H."/>
            <person name="Arikawa K."/>
            <person name="Arita K."/>
            <person name="Bito T."/>
            <person name="Chiden Y."/>
            <person name="Fujitsuka N."/>
            <person name="Fukunaka R."/>
            <person name="Hamada M."/>
            <person name="Harada C."/>
            <person name="Hayashi A."/>
            <person name="Hijishita S."/>
            <person name="Honda M."/>
            <person name="Hosokawa S."/>
            <person name="Ichikawa Y."/>
            <person name="Idonuma A."/>
            <person name="Iijima M."/>
            <person name="Ikeda M."/>
            <person name="Ikeno M."/>
            <person name="Ito K."/>
            <person name="Ito S."/>
            <person name="Ito T."/>
            <person name="Ito Y."/>
            <person name="Ito Y."/>
            <person name="Iwabuchi A."/>
            <person name="Kamiya K."/>
            <person name="Karasawa W."/>
            <person name="Kurita K."/>
            <person name="Katagiri S."/>
            <person name="Kikuta A."/>
            <person name="Kobayashi H."/>
            <person name="Kobayashi N."/>
            <person name="Machita K."/>
            <person name="Maehara T."/>
            <person name="Masukawa M."/>
            <person name="Mizubayashi T."/>
            <person name="Mukai Y."/>
            <person name="Nagasaki H."/>
            <person name="Nagata Y."/>
            <person name="Naito S."/>
            <person name="Nakashima M."/>
            <person name="Nakama Y."/>
            <person name="Nakamichi Y."/>
            <person name="Nakamura M."/>
            <person name="Meguro A."/>
            <person name="Negishi M."/>
            <person name="Ohta I."/>
            <person name="Ohta T."/>
            <person name="Okamoto M."/>
            <person name="Ono N."/>
            <person name="Saji S."/>
            <person name="Sakaguchi M."/>
            <person name="Sakai K."/>
            <person name="Shibata M."/>
            <person name="Shimokawa T."/>
            <person name="Song J."/>
            <person name="Takazaki Y."/>
            <person name="Terasawa K."/>
            <person name="Tsugane M."/>
            <person name="Tsuji K."/>
            <person name="Ueda S."/>
            <person name="Waki K."/>
            <person name="Yamagata H."/>
            <person name="Yamamoto M."/>
            <person name="Yamamoto S."/>
            <person name="Yamane H."/>
            <person name="Yoshiki S."/>
            <person name="Yoshihara R."/>
            <person name="Yukawa K."/>
            <person name="Zhong H."/>
            <person name="Yano M."/>
            <person name="Yuan Q."/>
            <person name="Ouyang S."/>
            <person name="Liu J."/>
            <person name="Jones K.M."/>
            <person name="Gansberger K."/>
            <person name="Moffat K."/>
            <person name="Hill J."/>
            <person name="Bera J."/>
            <person name="Fadrosh D."/>
            <person name="Jin S."/>
            <person name="Johri S."/>
            <person name="Kim M."/>
            <person name="Overton L."/>
            <person name="Reardon M."/>
            <person name="Tsitrin T."/>
            <person name="Vuong H."/>
            <person name="Weaver B."/>
            <person name="Ciecko A."/>
            <person name="Tallon L."/>
            <person name="Jackson J."/>
            <person name="Pai G."/>
            <person name="Aken S.V."/>
            <person name="Utterback T."/>
            <person name="Reidmuller S."/>
            <person name="Feldblyum T."/>
            <person name="Hsiao J."/>
            <person name="Zismann V."/>
            <person name="Iobst S."/>
            <person name="de Vazeille A.R."/>
            <person name="Buell C.R."/>
            <person name="Ying K."/>
            <person name="Li Y."/>
            <person name="Lu T."/>
            <person name="Huang Y."/>
            <person name="Zhao Q."/>
            <person name="Feng Q."/>
            <person name="Zhang L."/>
            <person name="Zhu J."/>
            <person name="Weng Q."/>
            <person name="Mu J."/>
            <person name="Lu Y."/>
            <person name="Fan D."/>
            <person name="Liu Y."/>
            <person name="Guan J."/>
            <person name="Zhang Y."/>
            <person name="Yu S."/>
            <person name="Liu X."/>
            <person name="Zhang Y."/>
            <person name="Hong G."/>
            <person name="Han B."/>
            <person name="Choisne N."/>
            <person name="Demange N."/>
            <person name="Orjeda G."/>
            <person name="Samain S."/>
            <person name="Cattolico L."/>
            <person name="Pelletier E."/>
            <person name="Couloux A."/>
            <person name="Segurens B."/>
            <person name="Wincker P."/>
            <person name="D'Hont A."/>
            <person name="Scarpelli C."/>
            <person name="Weissenbach J."/>
            <person name="Salanoubat M."/>
            <person name="Quetier F."/>
            <person name="Yu Y."/>
            <person name="Kim H.R."/>
            <person name="Rambo T."/>
            <person name="Currie J."/>
            <person name="Collura K."/>
            <person name="Luo M."/>
            <person name="Yang T."/>
            <person name="Ammiraju J.S.S."/>
            <person name="Engler F."/>
            <person name="Soderlund C."/>
            <person name="Wing R.A."/>
            <person name="Palmer L.E."/>
            <person name="de la Bastide M."/>
            <person name="Spiegel L."/>
            <person name="Nascimento L."/>
            <person name="Zutavern T."/>
            <person name="O'Shaughnessy A."/>
            <person name="Dike S."/>
            <person name="Dedhia N."/>
            <person name="Preston R."/>
            <person name="Balija V."/>
            <person name="McCombie W.R."/>
            <person name="Chow T."/>
            <person name="Chen H."/>
            <person name="Chung M."/>
            <person name="Chen C."/>
            <person name="Shaw J."/>
            <person name="Wu H."/>
            <person name="Hsiao K."/>
            <person name="Chao Y."/>
            <person name="Chu M."/>
            <person name="Cheng C."/>
            <person name="Hour A."/>
            <person name="Lee P."/>
            <person name="Lin S."/>
            <person name="Lin Y."/>
            <person name="Liou J."/>
            <person name="Liu S."/>
            <person name="Hsing Y."/>
            <person name="Raghuvanshi S."/>
            <person name="Mohanty A."/>
            <person name="Bharti A.K."/>
            <person name="Gaur A."/>
            <person name="Gupta V."/>
            <person name="Kumar D."/>
            <person name="Ravi V."/>
            <person name="Vij S."/>
            <person name="Kapur A."/>
            <person name="Khurana P."/>
            <person name="Khurana P."/>
            <person name="Khurana J.P."/>
            <person name="Tyagi A.K."/>
            <person name="Gaikwad K."/>
            <person name="Singh A."/>
            <person name="Dalal V."/>
            <person name="Srivastava S."/>
            <person name="Dixit A."/>
            <person name="Pal A.K."/>
            <person name="Ghazi I.A."/>
            <person name="Yadav M."/>
            <person name="Pandit A."/>
            <person name="Bhargava A."/>
            <person name="Sureshbabu K."/>
            <person name="Batra K."/>
            <person name="Sharma T.R."/>
            <person name="Mohapatra T."/>
            <person name="Singh N.K."/>
            <person name="Messing J."/>
            <person name="Nelson A.B."/>
            <person name="Fuks G."/>
            <person name="Kavchok S."/>
            <person name="Keizer G."/>
            <person name="Linton E."/>
            <person name="Llaca V."/>
            <person name="Song R."/>
            <person name="Tanyolac B."/>
            <person name="Young S."/>
            <person name="Ho-Il K."/>
            <person name="Hahn J.H."/>
            <person name="Sangsakoo G."/>
            <person name="Vanavichit A."/>
            <person name="de Mattos Luiz.A.T."/>
            <person name="Zimmer P.D."/>
            <person name="Malone G."/>
            <person name="Dellagostin O."/>
            <person name="de Oliveira A.C."/>
            <person name="Bevan M."/>
            <person name="Bancroft I."/>
            <person name="Minx P."/>
            <person name="Cordum H."/>
            <person name="Wilson R."/>
            <person name="Cheng Z."/>
            <person name="Jin W."/>
            <person name="Jiang J."/>
            <person name="Leong S.A."/>
            <person name="Iwama H."/>
            <person name="Gojobori T."/>
            <person name="Itoh T."/>
            <person name="Niimura Y."/>
            <person name="Fujii Y."/>
            <person name="Habara T."/>
            <person name="Sakai H."/>
            <person name="Sato Y."/>
            <person name="Wilson G."/>
            <person name="Kumar K."/>
            <person name="McCouch S."/>
            <person name="Juretic N."/>
            <person name="Hoen D."/>
            <person name="Wright S."/>
            <person name="Bruskiewich R."/>
            <person name="Bureau T."/>
            <person name="Miyao A."/>
            <person name="Hirochika H."/>
            <person name="Nishikawa T."/>
            <person name="Kadowaki K."/>
            <person name="Sugiura M."/>
            <person name="Burr B."/>
            <person name="Sasaki T."/>
        </authorList>
    </citation>
    <scope>NUCLEOTIDE SEQUENCE [LARGE SCALE GENOMIC DNA]</scope>
    <source>
        <strain evidence="3">cv. Nipponbare</strain>
    </source>
</reference>
<organism evidence="2 3">
    <name type="scientific">Oryza sativa subsp. japonica</name>
    <name type="common">Rice</name>
    <dbReference type="NCBI Taxonomy" id="39947"/>
    <lineage>
        <taxon>Eukaryota</taxon>
        <taxon>Viridiplantae</taxon>
        <taxon>Streptophyta</taxon>
        <taxon>Embryophyta</taxon>
        <taxon>Tracheophyta</taxon>
        <taxon>Spermatophyta</taxon>
        <taxon>Magnoliopsida</taxon>
        <taxon>Liliopsida</taxon>
        <taxon>Poales</taxon>
        <taxon>Poaceae</taxon>
        <taxon>BOP clade</taxon>
        <taxon>Oryzoideae</taxon>
        <taxon>Oryzeae</taxon>
        <taxon>Oryzinae</taxon>
        <taxon>Oryza</taxon>
        <taxon>Oryza sativa</taxon>
    </lineage>
</organism>
<evidence type="ECO:0000313" key="3">
    <source>
        <dbReference type="Proteomes" id="UP000000763"/>
    </source>
</evidence>
<dbReference type="Proteomes" id="UP000000763">
    <property type="component" value="Chromosome 10"/>
</dbReference>
<feature type="compositionally biased region" description="Basic and acidic residues" evidence="1">
    <location>
        <begin position="1"/>
        <end position="15"/>
    </location>
</feature>
<sequence>MKQKRRQDGTGERRRSGCSIGTSAIRDDADAWTGSILNILGALKIWGLFGRTARTGPRDAYSPSPSIWTKLGQAIVP</sequence>
<name>Q8S7B8_ORYSJ</name>
<proteinExistence type="predicted"/>
<reference evidence="3" key="2">
    <citation type="journal article" date="2008" name="Nucleic Acids Res.">
        <title>The rice annotation project database (RAP-DB): 2008 update.</title>
        <authorList>
            <consortium name="The rice annotation project (RAP)"/>
        </authorList>
    </citation>
    <scope>GENOME REANNOTATION</scope>
    <source>
        <strain evidence="3">cv. Nipponbare</strain>
    </source>
</reference>
<accession>Q8S7B8</accession>
<gene>
    <name evidence="2" type="primary">OSJNBa0015I18.5</name>
</gene>
<feature type="region of interest" description="Disordered" evidence="1">
    <location>
        <begin position="1"/>
        <end position="20"/>
    </location>
</feature>
<dbReference type="AlphaFoldDB" id="Q8S7B8"/>
<protein>
    <submittedName>
        <fullName evidence="2">Uncharacterized protein</fullName>
    </submittedName>
</protein>
<evidence type="ECO:0000256" key="1">
    <source>
        <dbReference type="SAM" id="MobiDB-lite"/>
    </source>
</evidence>